<gene>
    <name evidence="2" type="primary">LOCU_1</name>
    <name evidence="4" type="synonym">LOC105265484</name>
    <name evidence="2" type="ORF">g.9820</name>
</gene>
<feature type="chain" id="PRO_5044541417" evidence="1">
    <location>
        <begin position="24"/>
        <end position="107"/>
    </location>
</feature>
<name>A0A0C9Q905_9HYME</name>
<reference evidence="4" key="2">
    <citation type="submission" date="2025-04" db="UniProtKB">
        <authorList>
            <consortium name="RefSeq"/>
        </authorList>
    </citation>
    <scope>IDENTIFICATION</scope>
    <source>
        <strain evidence="4">USDA-PBARC FA_bdor</strain>
        <tissue evidence="4">Whole organism</tissue>
    </source>
</reference>
<feature type="signal peptide" evidence="1">
    <location>
        <begin position="1"/>
        <end position="23"/>
    </location>
</feature>
<dbReference type="Proteomes" id="UP000694866">
    <property type="component" value="Unplaced"/>
</dbReference>
<accession>A0A0C9Q905</accession>
<dbReference type="AlphaFoldDB" id="A0A0C9Q905"/>
<sequence length="107" mass="11653">MKAVFAIALATACIVALCQQVDASPSDMEKTKDTKAKDATTVVKDTKAQKDAKKKCQKNCSTRDPICAYVPSNSTVKPKTFDSSCHMDVDNCEHGTKYVFKNKGQCV</sequence>
<keyword evidence="1" id="KW-0732">Signal</keyword>
<protein>
    <submittedName>
        <fullName evidence="2">LOCU_1 protein</fullName>
    </submittedName>
</protein>
<dbReference type="Gene3D" id="3.30.60.30">
    <property type="match status" value="1"/>
</dbReference>
<accession>A0A9R1T2D1</accession>
<dbReference type="GeneID" id="105265484"/>
<dbReference type="OrthoDB" id="6817055at2759"/>
<dbReference type="RefSeq" id="XP_011301278.1">
    <property type="nucleotide sequence ID" value="XM_011302976.1"/>
</dbReference>
<evidence type="ECO:0000256" key="1">
    <source>
        <dbReference type="SAM" id="SignalP"/>
    </source>
</evidence>
<evidence type="ECO:0000313" key="4">
    <source>
        <dbReference type="RefSeq" id="XP_011301278.1"/>
    </source>
</evidence>
<organism evidence="2">
    <name type="scientific">Fopius arisanus</name>
    <dbReference type="NCBI Taxonomy" id="64838"/>
    <lineage>
        <taxon>Eukaryota</taxon>
        <taxon>Metazoa</taxon>
        <taxon>Ecdysozoa</taxon>
        <taxon>Arthropoda</taxon>
        <taxon>Hexapoda</taxon>
        <taxon>Insecta</taxon>
        <taxon>Pterygota</taxon>
        <taxon>Neoptera</taxon>
        <taxon>Endopterygota</taxon>
        <taxon>Hymenoptera</taxon>
        <taxon>Apocrita</taxon>
        <taxon>Ichneumonoidea</taxon>
        <taxon>Braconidae</taxon>
        <taxon>Opiinae</taxon>
        <taxon>Fopius</taxon>
    </lineage>
</organism>
<dbReference type="EMBL" id="GBYB01010758">
    <property type="protein sequence ID" value="JAG80525.1"/>
    <property type="molecule type" value="Transcribed_RNA"/>
</dbReference>
<evidence type="ECO:0000313" key="2">
    <source>
        <dbReference type="EMBL" id="JAG80525.1"/>
    </source>
</evidence>
<evidence type="ECO:0000313" key="3">
    <source>
        <dbReference type="Proteomes" id="UP000694866"/>
    </source>
</evidence>
<reference evidence="2" key="1">
    <citation type="submission" date="2015-01" db="EMBL/GenBank/DDBJ databases">
        <title>Transcriptome Assembly of Fopius arisanus.</title>
        <authorList>
            <person name="Geib S."/>
        </authorList>
    </citation>
    <scope>NUCLEOTIDE SEQUENCE</scope>
</reference>
<keyword evidence="3" id="KW-1185">Reference proteome</keyword>
<dbReference type="KEGG" id="fas:105265484"/>
<proteinExistence type="predicted"/>